<feature type="transmembrane region" description="Helical" evidence="1">
    <location>
        <begin position="293"/>
        <end position="311"/>
    </location>
</feature>
<reference evidence="2 3" key="1">
    <citation type="submission" date="2008-07" db="EMBL/GenBank/DDBJ databases">
        <authorList>
            <person name="El-Sayed N."/>
            <person name="Caler E."/>
            <person name="Inman J."/>
            <person name="Amedeo P."/>
            <person name="Hass B."/>
            <person name="Wortman J."/>
        </authorList>
    </citation>
    <scope>NUCLEOTIDE SEQUENCE [LARGE SCALE GENOMIC DNA]</scope>
    <source>
        <strain evidence="3">ATCC 50983 / TXsc</strain>
    </source>
</reference>
<name>C5LWZ4_PERM5</name>
<feature type="transmembrane region" description="Helical" evidence="1">
    <location>
        <begin position="331"/>
        <end position="355"/>
    </location>
</feature>
<feature type="transmembrane region" description="Helical" evidence="1">
    <location>
        <begin position="73"/>
        <end position="90"/>
    </location>
</feature>
<keyword evidence="3" id="KW-1185">Reference proteome</keyword>
<feature type="transmembrane region" description="Helical" evidence="1">
    <location>
        <begin position="102"/>
        <end position="125"/>
    </location>
</feature>
<evidence type="ECO:0000256" key="1">
    <source>
        <dbReference type="SAM" id="Phobius"/>
    </source>
</evidence>
<dbReference type="SUPFAM" id="SSF50969">
    <property type="entry name" value="YVTN repeat-like/Quinoprotein amine dehydrogenase"/>
    <property type="match status" value="1"/>
</dbReference>
<dbReference type="GeneID" id="9062783"/>
<dbReference type="InterPro" id="IPR011044">
    <property type="entry name" value="Quino_amine_DH_bsu"/>
</dbReference>
<feature type="transmembrane region" description="Helical" evidence="1">
    <location>
        <begin position="231"/>
        <end position="258"/>
    </location>
</feature>
<proteinExistence type="predicted"/>
<dbReference type="AlphaFoldDB" id="C5LWZ4"/>
<dbReference type="EMBL" id="GG686286">
    <property type="protein sequence ID" value="EEQ98772.1"/>
    <property type="molecule type" value="Genomic_DNA"/>
</dbReference>
<sequence length="869" mass="97870">MLISTPSDLAPPALTKTKSSSRLPFYNREVYNFNRTMRQKNLYQHQKQRVMAVVLYREDLRDLFGLTIGKMDCYMLVSTLLVGFCTEMFYKGRTPLLAPNWLFWPWSITLGAAFFYFFLSIWLALHASISAQTYSVRSLTQWLRLPVASSMEISEGSARLEDFEGSGVGGWFRVPVVTEYARESNLKIPGLEHKEVKGKNEIRDLTTEWDTFKQHFALFNQLHRKWQGHEAYARVCMCMGTLQFLYALAYFALLYWGYFWENPLAAYVIVTLCSVAALLNAKMNLTVNFTEFCIMAFLTAVPPFLYCAAVLCEYEWGNSFNVELPQVNERPALIFALSAHIMGLLYEMFFVYLTVADKNGLPVKFSTVWCIDVLGFGLETIKEVHEPVAEPKIINSSGLPGFTEEGPINDWGVHKPTGQQDGAKTGEYHPDISKDLKYACKKAEKDMQKMFRHWAKEEHLLSDSEKKELTKLKGRFEKDRKRLAQLLDEERGKGDATPGTPFNPTEGWIRLGYKTEAGENLPYYLNVETGEIKWDSPTGDAGIYDYKETTKSVESQLRQFELKSKALLDQERAAIQAATDASHREKVRVPYMLFRFGSVVIMAAWLFAIAETSAEVSLKYDPSFNERNVHERRLKMVTNGEASGPFEITYAGKEALRFPEHFVWYTPRKMGCSNNNGKAVLADFHSLREVSGPVVSSSPLKCAVASKYVKDKEIKDVTVRGDEVFVLLDDNQLYSCATGDSVLQSLPVEVASIAAITARGDGDFALVSSFDGKLYVGSPSTGKWRSVTRPISGDYKACTSIQETSAGDIVLLLPEERMMHVFNSRGLFVGAQPIPLGYISGCGDQLLAQSEMTARLSIVKGLRITPSSL</sequence>
<gene>
    <name evidence="2" type="ORF">Pmar_PMAR027257</name>
</gene>
<dbReference type="OrthoDB" id="425313at2759"/>
<protein>
    <recommendedName>
        <fullName evidence="4">WW domain-containing protein</fullName>
    </recommendedName>
</protein>
<keyword evidence="1" id="KW-0472">Membrane</keyword>
<feature type="transmembrane region" description="Helical" evidence="1">
    <location>
        <begin position="264"/>
        <end position="281"/>
    </location>
</feature>
<evidence type="ECO:0000313" key="3">
    <source>
        <dbReference type="Proteomes" id="UP000007800"/>
    </source>
</evidence>
<dbReference type="Proteomes" id="UP000007800">
    <property type="component" value="Unassembled WGS sequence"/>
</dbReference>
<feature type="transmembrane region" description="Helical" evidence="1">
    <location>
        <begin position="592"/>
        <end position="610"/>
    </location>
</feature>
<keyword evidence="1" id="KW-0812">Transmembrane</keyword>
<dbReference type="RefSeq" id="XP_002766055.1">
    <property type="nucleotide sequence ID" value="XM_002766009.1"/>
</dbReference>
<keyword evidence="1" id="KW-1133">Transmembrane helix</keyword>
<organism evidence="3">
    <name type="scientific">Perkinsus marinus (strain ATCC 50983 / TXsc)</name>
    <dbReference type="NCBI Taxonomy" id="423536"/>
    <lineage>
        <taxon>Eukaryota</taxon>
        <taxon>Sar</taxon>
        <taxon>Alveolata</taxon>
        <taxon>Perkinsozoa</taxon>
        <taxon>Perkinsea</taxon>
        <taxon>Perkinsida</taxon>
        <taxon>Perkinsidae</taxon>
        <taxon>Perkinsus</taxon>
    </lineage>
</organism>
<accession>C5LWZ4</accession>
<evidence type="ECO:0008006" key="4">
    <source>
        <dbReference type="Google" id="ProtNLM"/>
    </source>
</evidence>
<evidence type="ECO:0000313" key="2">
    <source>
        <dbReference type="EMBL" id="EEQ98772.1"/>
    </source>
</evidence>
<dbReference type="InParanoid" id="C5LWZ4"/>